<comment type="caution">
    <text evidence="2">The sequence shown here is derived from an EMBL/GenBank/DDBJ whole genome shotgun (WGS) entry which is preliminary data.</text>
</comment>
<dbReference type="InterPro" id="IPR017900">
    <property type="entry name" value="4Fe4S_Fe_S_CS"/>
</dbReference>
<dbReference type="Gene3D" id="3.30.70.20">
    <property type="match status" value="1"/>
</dbReference>
<protein>
    <submittedName>
        <fullName evidence="2">Ferredoxin</fullName>
    </submittedName>
</protein>
<proteinExistence type="predicted"/>
<feature type="domain" description="4Fe-4S ferredoxin-type" evidence="1">
    <location>
        <begin position="1"/>
        <end position="29"/>
    </location>
</feature>
<feature type="domain" description="4Fe-4S ferredoxin-type" evidence="1">
    <location>
        <begin position="31"/>
        <end position="56"/>
    </location>
</feature>
<dbReference type="SUPFAM" id="SSF54862">
    <property type="entry name" value="4Fe-4S ferredoxins"/>
    <property type="match status" value="1"/>
</dbReference>
<gene>
    <name evidence="2" type="ORF">ASZ90_014143</name>
</gene>
<dbReference type="Pfam" id="PF00037">
    <property type="entry name" value="Fer4"/>
    <property type="match status" value="2"/>
</dbReference>
<dbReference type="PROSITE" id="PS00198">
    <property type="entry name" value="4FE4S_FER_1"/>
    <property type="match status" value="2"/>
</dbReference>
<accession>A0A0W8F6G5</accession>
<evidence type="ECO:0000313" key="2">
    <source>
        <dbReference type="EMBL" id="KUG16162.1"/>
    </source>
</evidence>
<reference evidence="2" key="1">
    <citation type="journal article" date="2015" name="Proc. Natl. Acad. Sci. U.S.A.">
        <title>Networks of energetic and metabolic interactions define dynamics in microbial communities.</title>
        <authorList>
            <person name="Embree M."/>
            <person name="Liu J.K."/>
            <person name="Al-Bassam M.M."/>
            <person name="Zengler K."/>
        </authorList>
    </citation>
    <scope>NUCLEOTIDE SEQUENCE</scope>
</reference>
<evidence type="ECO:0000259" key="1">
    <source>
        <dbReference type="PROSITE" id="PS51379"/>
    </source>
</evidence>
<organism evidence="2">
    <name type="scientific">hydrocarbon metagenome</name>
    <dbReference type="NCBI Taxonomy" id="938273"/>
    <lineage>
        <taxon>unclassified sequences</taxon>
        <taxon>metagenomes</taxon>
        <taxon>ecological metagenomes</taxon>
    </lineage>
</organism>
<dbReference type="AlphaFoldDB" id="A0A0W8F6G5"/>
<dbReference type="InterPro" id="IPR017896">
    <property type="entry name" value="4Fe4S_Fe-S-bd"/>
</dbReference>
<sequence>MLTVNRYKCCYCGACVSVCPTCALELVETWLEISADCKECGICTKICPVGALEVEA</sequence>
<name>A0A0W8F6G5_9ZZZZ</name>
<dbReference type="EMBL" id="LNQE01001511">
    <property type="protein sequence ID" value="KUG16162.1"/>
    <property type="molecule type" value="Genomic_DNA"/>
</dbReference>
<dbReference type="PROSITE" id="PS51379">
    <property type="entry name" value="4FE4S_FER_2"/>
    <property type="match status" value="2"/>
</dbReference>